<evidence type="ECO:0000256" key="6">
    <source>
        <dbReference type="ARBA" id="ARBA00023004"/>
    </source>
</evidence>
<accession>A0ABZ0IIU6</accession>
<evidence type="ECO:0000256" key="7">
    <source>
        <dbReference type="ARBA" id="ARBA00023014"/>
    </source>
</evidence>
<keyword evidence="3 8" id="KW-0004">4Fe-4S</keyword>
<comment type="similarity">
    <text evidence="8">Belongs to the high-potential iron-sulfur protein (HiPIP) family.</text>
</comment>
<dbReference type="Gene3D" id="4.10.490.10">
    <property type="entry name" value="High potential iron-sulphur protein"/>
    <property type="match status" value="1"/>
</dbReference>
<gene>
    <name evidence="10" type="ORF">R0137_08530</name>
</gene>
<organism evidence="10 11">
    <name type="scientific">Congregibacter brevis</name>
    <dbReference type="NCBI Taxonomy" id="3081201"/>
    <lineage>
        <taxon>Bacteria</taxon>
        <taxon>Pseudomonadati</taxon>
        <taxon>Pseudomonadota</taxon>
        <taxon>Gammaproteobacteria</taxon>
        <taxon>Cellvibrionales</taxon>
        <taxon>Halieaceae</taxon>
        <taxon>Congregibacter</taxon>
    </lineage>
</organism>
<dbReference type="RefSeq" id="WP_407329960.1">
    <property type="nucleotide sequence ID" value="NZ_CP136865.1"/>
</dbReference>
<dbReference type="EMBL" id="CP136865">
    <property type="protein sequence ID" value="WOJ98603.1"/>
    <property type="molecule type" value="Genomic_DNA"/>
</dbReference>
<evidence type="ECO:0000256" key="1">
    <source>
        <dbReference type="ARBA" id="ARBA00002137"/>
    </source>
</evidence>
<sequence>MDKTMSRRAVLLRGLQLPVAGGLLLSLVGCESGDTNGSAAPTLVCANPDEMTSAQASVRKTLRYTEVSADTAKTCAGCAFFTAATDGCGSCGIFDGNAVNPEGHCDSWSADS</sequence>
<keyword evidence="2 8" id="KW-0813">Transport</keyword>
<proteinExistence type="inferred from homology"/>
<evidence type="ECO:0000259" key="9">
    <source>
        <dbReference type="PROSITE" id="PS51373"/>
    </source>
</evidence>
<keyword evidence="4 8" id="KW-0479">Metal-binding</keyword>
<evidence type="ECO:0000256" key="2">
    <source>
        <dbReference type="ARBA" id="ARBA00022448"/>
    </source>
</evidence>
<evidence type="ECO:0000256" key="8">
    <source>
        <dbReference type="RuleBase" id="RU000620"/>
    </source>
</evidence>
<comment type="function">
    <text evidence="1 8">Specific class of high-redox-potential 4Fe-4S ferredoxins. Functions in anaerobic electron transport in most purple and in some other photosynthetic bacteria and in at least one genus (Paracoccus) of halophilic, denitrifying bacteria.</text>
</comment>
<protein>
    <recommendedName>
        <fullName evidence="8">High-potential iron-sulfur protein</fullName>
        <shortName evidence="8">HiPIP</shortName>
    </recommendedName>
</protein>
<evidence type="ECO:0000256" key="3">
    <source>
        <dbReference type="ARBA" id="ARBA00022485"/>
    </source>
</evidence>
<dbReference type="SUPFAM" id="SSF57652">
    <property type="entry name" value="HIPIP (high potential iron protein)"/>
    <property type="match status" value="1"/>
</dbReference>
<keyword evidence="7 8" id="KW-0411">Iron-sulfur</keyword>
<dbReference type="InterPro" id="IPR000170">
    <property type="entry name" value="High_potential_FeS_prot"/>
</dbReference>
<dbReference type="PROSITE" id="PS51373">
    <property type="entry name" value="HIPIP"/>
    <property type="match status" value="1"/>
</dbReference>
<dbReference type="InterPro" id="IPR036369">
    <property type="entry name" value="HIPIP_sf"/>
</dbReference>
<evidence type="ECO:0000256" key="5">
    <source>
        <dbReference type="ARBA" id="ARBA00022982"/>
    </source>
</evidence>
<comment type="subunit">
    <text evidence="8">Homodimer.</text>
</comment>
<dbReference type="PROSITE" id="PS51257">
    <property type="entry name" value="PROKAR_LIPOPROTEIN"/>
    <property type="match status" value="1"/>
</dbReference>
<evidence type="ECO:0000313" key="10">
    <source>
        <dbReference type="EMBL" id="WOJ98603.1"/>
    </source>
</evidence>
<evidence type="ECO:0000256" key="4">
    <source>
        <dbReference type="ARBA" id="ARBA00022723"/>
    </source>
</evidence>
<dbReference type="Proteomes" id="UP001626549">
    <property type="component" value="Chromosome"/>
</dbReference>
<feature type="domain" description="High potential iron-sulfur proteins family profile" evidence="9">
    <location>
        <begin position="46"/>
        <end position="112"/>
    </location>
</feature>
<name>A0ABZ0IIU6_9GAMM</name>
<dbReference type="Pfam" id="PF01355">
    <property type="entry name" value="HIPIP"/>
    <property type="match status" value="1"/>
</dbReference>
<keyword evidence="6 8" id="KW-0408">Iron</keyword>
<keyword evidence="5 8" id="KW-0249">Electron transport</keyword>
<evidence type="ECO:0000313" key="11">
    <source>
        <dbReference type="Proteomes" id="UP001626549"/>
    </source>
</evidence>
<keyword evidence="11" id="KW-1185">Reference proteome</keyword>
<reference evidence="10 11" key="1">
    <citation type="submission" date="2023-10" db="EMBL/GenBank/DDBJ databases">
        <title>Two novel species belonging to the OM43/NOR5 clade.</title>
        <authorList>
            <person name="Park M."/>
        </authorList>
    </citation>
    <scope>NUCLEOTIDE SEQUENCE [LARGE SCALE GENOMIC DNA]</scope>
    <source>
        <strain evidence="10 11">IMCC45268</strain>
    </source>
</reference>